<dbReference type="AlphaFoldDB" id="A0AAW7I8L7"/>
<dbReference type="Proteomes" id="UP001234602">
    <property type="component" value="Unassembled WGS sequence"/>
</dbReference>
<proteinExistence type="predicted"/>
<dbReference type="RefSeq" id="WP_155727372.1">
    <property type="nucleotide sequence ID" value="NZ_CP011008.1"/>
</dbReference>
<dbReference type="EMBL" id="JAUCEY010000008">
    <property type="protein sequence ID" value="MDM5452395.1"/>
    <property type="molecule type" value="Genomic_DNA"/>
</dbReference>
<accession>A0AAW7I8L7</accession>
<organism evidence="1 2">
    <name type="scientific">Peribacillus simplex</name>
    <dbReference type="NCBI Taxonomy" id="1478"/>
    <lineage>
        <taxon>Bacteria</taxon>
        <taxon>Bacillati</taxon>
        <taxon>Bacillota</taxon>
        <taxon>Bacilli</taxon>
        <taxon>Bacillales</taxon>
        <taxon>Bacillaceae</taxon>
        <taxon>Peribacillus</taxon>
    </lineage>
</organism>
<gene>
    <name evidence="1" type="ORF">QUF89_09395</name>
</gene>
<comment type="caution">
    <text evidence="1">The sequence shown here is derived from an EMBL/GenBank/DDBJ whole genome shotgun (WGS) entry which is preliminary data.</text>
</comment>
<reference evidence="1" key="1">
    <citation type="submission" date="2023-06" db="EMBL/GenBank/DDBJ databases">
        <title>Comparative genomics of Bacillaceae isolates and their secondary metabolite potential.</title>
        <authorList>
            <person name="Song L."/>
            <person name="Nielsen L.J."/>
            <person name="Mohite O."/>
            <person name="Xu X."/>
            <person name="Weber T."/>
            <person name="Kovacs A.T."/>
        </authorList>
    </citation>
    <scope>NUCLEOTIDE SEQUENCE</scope>
    <source>
        <strain evidence="1">D8_B_37</strain>
    </source>
</reference>
<evidence type="ECO:0000313" key="1">
    <source>
        <dbReference type="EMBL" id="MDM5452395.1"/>
    </source>
</evidence>
<evidence type="ECO:0000313" key="2">
    <source>
        <dbReference type="Proteomes" id="UP001234602"/>
    </source>
</evidence>
<protein>
    <submittedName>
        <fullName evidence="1">Uncharacterized protein</fullName>
    </submittedName>
</protein>
<name>A0AAW7I8L7_9BACI</name>
<sequence>MINEQGLISVYAYDDCRVIAELKIDLIKHHGFLITDKKITIGKRIEQRGE</sequence>